<evidence type="ECO:0000313" key="4">
    <source>
        <dbReference type="EMBL" id="TCL45092.1"/>
    </source>
</evidence>
<dbReference type="RefSeq" id="WP_079700201.1">
    <property type="nucleotide sequence ID" value="NZ_SLUK01000001.1"/>
</dbReference>
<evidence type="ECO:0000256" key="3">
    <source>
        <dbReference type="ARBA" id="ARBA00022723"/>
    </source>
</evidence>
<keyword evidence="2" id="KW-0808">Transferase</keyword>
<gene>
    <name evidence="4" type="ORF">EDD78_10170</name>
</gene>
<dbReference type="PANTHER" id="PTHR13778">
    <property type="entry name" value="GLYCOSYLTRANSFERASE 8 DOMAIN-CONTAINING PROTEIN"/>
    <property type="match status" value="1"/>
</dbReference>
<evidence type="ECO:0000256" key="2">
    <source>
        <dbReference type="ARBA" id="ARBA00022679"/>
    </source>
</evidence>
<evidence type="ECO:0000313" key="5">
    <source>
        <dbReference type="Proteomes" id="UP000294682"/>
    </source>
</evidence>
<dbReference type="InterPro" id="IPR050748">
    <property type="entry name" value="Glycosyltrans_8_dom-fam"/>
</dbReference>
<keyword evidence="3" id="KW-0479">Metal-binding</keyword>
<accession>A0A9X8ULV3</accession>
<organism evidence="4 5">
    <name type="scientific">Harryflintia acetispora</name>
    <dbReference type="NCBI Taxonomy" id="1849041"/>
    <lineage>
        <taxon>Bacteria</taxon>
        <taxon>Bacillati</taxon>
        <taxon>Bacillota</taxon>
        <taxon>Clostridia</taxon>
        <taxon>Eubacteriales</taxon>
        <taxon>Oscillospiraceae</taxon>
        <taxon>Harryflintia</taxon>
    </lineage>
</organism>
<dbReference type="InterPro" id="IPR029044">
    <property type="entry name" value="Nucleotide-diphossugar_trans"/>
</dbReference>
<dbReference type="CDD" id="cd04194">
    <property type="entry name" value="GT8_A4GalT_like"/>
    <property type="match status" value="1"/>
</dbReference>
<dbReference type="GO" id="GO:0016757">
    <property type="term" value="F:glycosyltransferase activity"/>
    <property type="evidence" value="ECO:0007669"/>
    <property type="project" value="UniProtKB-KW"/>
</dbReference>
<comment type="caution">
    <text evidence="4">The sequence shown here is derived from an EMBL/GenBank/DDBJ whole genome shotgun (WGS) entry which is preliminary data.</text>
</comment>
<keyword evidence="1" id="KW-0328">Glycosyltransferase</keyword>
<name>A0A9X8ULV3_9FIRM</name>
<dbReference type="SUPFAM" id="SSF53448">
    <property type="entry name" value="Nucleotide-diphospho-sugar transferases"/>
    <property type="match status" value="1"/>
</dbReference>
<sequence>MKEPIHILVTLDRGYLRQLLVMLTSLTTSDPHSRFEVHVMNSSLSEGDLHYLRGRLRPGSCGVHDIKISDGMLAGAPVEERYPREMYYRLFAAQFLPAEIPRVIYLDPDLVVLGSLRPLWEMEMGESFFAACSHLHRTFRRLNELRLDLPHESAYVNSGVLLMNLDALRQQQDIGEVLRYIGENRQKLLLPDQDVINVLYGKRIIELNSLVFNLSDRYYRFYNLNPQNVRVDLEWVRKNTVIVHYCGRNKPWKPGYHGKLGVFYQEFELRTPV</sequence>
<dbReference type="Proteomes" id="UP000294682">
    <property type="component" value="Unassembled WGS sequence"/>
</dbReference>
<proteinExistence type="predicted"/>
<dbReference type="Gene3D" id="3.90.550.10">
    <property type="entry name" value="Spore Coat Polysaccharide Biosynthesis Protein SpsA, Chain A"/>
    <property type="match status" value="1"/>
</dbReference>
<dbReference type="AlphaFoldDB" id="A0A9X8ULV3"/>
<dbReference type="PANTHER" id="PTHR13778:SF47">
    <property type="entry name" value="LIPOPOLYSACCHARIDE 1,3-GALACTOSYLTRANSFERASE"/>
    <property type="match status" value="1"/>
</dbReference>
<evidence type="ECO:0000256" key="1">
    <source>
        <dbReference type="ARBA" id="ARBA00022676"/>
    </source>
</evidence>
<protein>
    <submittedName>
        <fullName evidence="4">Lipopolysaccharide biosynthesis glycosyltransferase</fullName>
    </submittedName>
</protein>
<dbReference type="EMBL" id="SLUK01000001">
    <property type="protein sequence ID" value="TCL45092.1"/>
    <property type="molecule type" value="Genomic_DNA"/>
</dbReference>
<dbReference type="Pfam" id="PF01501">
    <property type="entry name" value="Glyco_transf_8"/>
    <property type="match status" value="1"/>
</dbReference>
<dbReference type="GO" id="GO:0046872">
    <property type="term" value="F:metal ion binding"/>
    <property type="evidence" value="ECO:0007669"/>
    <property type="project" value="UniProtKB-KW"/>
</dbReference>
<keyword evidence="5" id="KW-1185">Reference proteome</keyword>
<reference evidence="4 5" key="1">
    <citation type="submission" date="2019-03" db="EMBL/GenBank/DDBJ databases">
        <title>Genomic Encyclopedia of Type Strains, Phase IV (KMG-IV): sequencing the most valuable type-strain genomes for metagenomic binning, comparative biology and taxonomic classification.</title>
        <authorList>
            <person name="Goeker M."/>
        </authorList>
    </citation>
    <scope>NUCLEOTIDE SEQUENCE [LARGE SCALE GENOMIC DNA]</scope>
    <source>
        <strain evidence="4 5">DSM 100433</strain>
    </source>
</reference>
<dbReference type="InterPro" id="IPR002495">
    <property type="entry name" value="Glyco_trans_8"/>
</dbReference>
<dbReference type="OrthoDB" id="9798746at2"/>